<gene>
    <name evidence="1" type="ORF">CK203_064929</name>
</gene>
<sequence length="391" mass="43194">MAVKAPTPVPESKLSASLHKDVWIGQSSPLQDGWGLDMRTGRIPGCQLTGVSHIREDLRPSGRYEPLNGANDPNRMSPDSLKVVRAVVKEVTRGLVGMIPCGQMRDNIWNPQTFLDFTRTFLALKYFPPTIIPSTLYILQSRVTVFLLPYRSLSSTALVFCITTTPVAVHLPGGPAIFTSFGLGELNFFPVGIVFELAALLGSRPCGVWLRGRPLGWGLPYRLGDCFGRCIVQVLLDPPLQNVMTRGCCFYQRGWECLCIPYGVAIRLMDDDPVSTEKKLFNATVFSKEQFNMSGKAISSLSTHIPSIQLVTGLPNSTKGATKGHIVVSGPWAGSYEHPVLGFEPHRSLGILGKRMRGWLVEWVEKTSFDGLNKLFVISTSERNHETLLTY</sequence>
<name>A0A438FQ14_VITVI</name>
<comment type="caution">
    <text evidence="1">The sequence shown here is derived from an EMBL/GenBank/DDBJ whole genome shotgun (WGS) entry which is preliminary data.</text>
</comment>
<dbReference type="Proteomes" id="UP000288805">
    <property type="component" value="Unassembled WGS sequence"/>
</dbReference>
<proteinExistence type="predicted"/>
<protein>
    <submittedName>
        <fullName evidence="1">Uncharacterized protein</fullName>
    </submittedName>
</protein>
<dbReference type="AlphaFoldDB" id="A0A438FQ14"/>
<reference evidence="1 2" key="1">
    <citation type="journal article" date="2018" name="PLoS Genet.">
        <title>Population sequencing reveals clonal diversity and ancestral inbreeding in the grapevine cultivar Chardonnay.</title>
        <authorList>
            <person name="Roach M.J."/>
            <person name="Johnson D.L."/>
            <person name="Bohlmann J."/>
            <person name="van Vuuren H.J."/>
            <person name="Jones S.J."/>
            <person name="Pretorius I.S."/>
            <person name="Schmidt S.A."/>
            <person name="Borneman A.R."/>
        </authorList>
    </citation>
    <scope>NUCLEOTIDE SEQUENCE [LARGE SCALE GENOMIC DNA]</scope>
    <source>
        <strain evidence="2">cv. Chardonnay</strain>
        <tissue evidence="1">Leaf</tissue>
    </source>
</reference>
<organism evidence="1 2">
    <name type="scientific">Vitis vinifera</name>
    <name type="common">Grape</name>
    <dbReference type="NCBI Taxonomy" id="29760"/>
    <lineage>
        <taxon>Eukaryota</taxon>
        <taxon>Viridiplantae</taxon>
        <taxon>Streptophyta</taxon>
        <taxon>Embryophyta</taxon>
        <taxon>Tracheophyta</taxon>
        <taxon>Spermatophyta</taxon>
        <taxon>Magnoliopsida</taxon>
        <taxon>eudicotyledons</taxon>
        <taxon>Gunneridae</taxon>
        <taxon>Pentapetalae</taxon>
        <taxon>rosids</taxon>
        <taxon>Vitales</taxon>
        <taxon>Vitaceae</taxon>
        <taxon>Viteae</taxon>
        <taxon>Vitis</taxon>
    </lineage>
</organism>
<evidence type="ECO:0000313" key="1">
    <source>
        <dbReference type="EMBL" id="RVW62050.1"/>
    </source>
</evidence>
<accession>A0A438FQ14</accession>
<dbReference type="EMBL" id="QGNW01000790">
    <property type="protein sequence ID" value="RVW62050.1"/>
    <property type="molecule type" value="Genomic_DNA"/>
</dbReference>
<evidence type="ECO:0000313" key="2">
    <source>
        <dbReference type="Proteomes" id="UP000288805"/>
    </source>
</evidence>